<dbReference type="Pfam" id="PF00856">
    <property type="entry name" value="SET"/>
    <property type="match status" value="1"/>
</dbReference>
<feature type="domain" description="Tyrosine specific protein phosphatases" evidence="5">
    <location>
        <begin position="319"/>
        <end position="376"/>
    </location>
</feature>
<protein>
    <recommendedName>
        <fullName evidence="8">Protein-tyrosine-phosphatase</fullName>
    </recommendedName>
</protein>
<evidence type="ECO:0000256" key="3">
    <source>
        <dbReference type="SAM" id="MobiDB-lite"/>
    </source>
</evidence>
<evidence type="ECO:0000256" key="1">
    <source>
        <dbReference type="ARBA" id="ARBA00009649"/>
    </source>
</evidence>
<dbReference type="GO" id="GO:0004721">
    <property type="term" value="F:phosphoprotein phosphatase activity"/>
    <property type="evidence" value="ECO:0007669"/>
    <property type="project" value="UniProtKB-KW"/>
</dbReference>
<comment type="similarity">
    <text evidence="1">Belongs to the protein-tyrosine phosphatase family. Non-receptor class subfamily.</text>
</comment>
<dbReference type="PROSITE" id="PS50056">
    <property type="entry name" value="TYR_PHOSPHATASE_2"/>
    <property type="match status" value="1"/>
</dbReference>
<reference evidence="6" key="1">
    <citation type="submission" date="2020-05" db="EMBL/GenBank/DDBJ databases">
        <authorList>
            <person name="Rincon C."/>
            <person name="Sanders R I."/>
            <person name="Robbins C."/>
            <person name="Chaturvedi A."/>
        </authorList>
    </citation>
    <scope>NUCLEOTIDE SEQUENCE</scope>
    <source>
        <strain evidence="6">CHB12</strain>
    </source>
</reference>
<evidence type="ECO:0000259" key="4">
    <source>
        <dbReference type="PROSITE" id="PS50054"/>
    </source>
</evidence>
<dbReference type="EMBL" id="CAGKOT010000065">
    <property type="protein sequence ID" value="CAB5389447.1"/>
    <property type="molecule type" value="Genomic_DNA"/>
</dbReference>
<dbReference type="PROSITE" id="PS50054">
    <property type="entry name" value="TYR_PHOSPHATASE_DUAL"/>
    <property type="match status" value="1"/>
</dbReference>
<dbReference type="AlphaFoldDB" id="A0A916EK53"/>
<dbReference type="OrthoDB" id="2017893at2759"/>
<feature type="domain" description="Tyrosine-protein phosphatase" evidence="4">
    <location>
        <begin position="252"/>
        <end position="398"/>
    </location>
</feature>
<dbReference type="InterPro" id="IPR001214">
    <property type="entry name" value="SET_dom"/>
</dbReference>
<dbReference type="GO" id="GO:0070372">
    <property type="term" value="P:regulation of ERK1 and ERK2 cascade"/>
    <property type="evidence" value="ECO:0007669"/>
    <property type="project" value="TreeGrafter"/>
</dbReference>
<evidence type="ECO:0000313" key="6">
    <source>
        <dbReference type="EMBL" id="CAB5389447.1"/>
    </source>
</evidence>
<dbReference type="VEuPathDB" id="FungiDB:RhiirFUN_013202"/>
<dbReference type="FunFam" id="3.90.190.10:FF:000036">
    <property type="entry name" value="Serine/threonine/tyrosine-interacting protein a"/>
    <property type="match status" value="1"/>
</dbReference>
<gene>
    <name evidence="6" type="ORF">CHRIB12_LOCUS21060</name>
</gene>
<sequence>MGKKITKSVSVPQNWPSNITYLTSNEFFPPSIKPPNPFAFPLPKSKHPNNPFTSSHLLPLSTSPPMPNPNVRIKKLPDDHPVYPGYGLFANKDLKKFNLVVCYTGKVTKREIGGEEGSDYVLGFGDEFCIDGYRQGSEGRFINDYRGILQKPNCIFHEFIDIQTGEIKMGVWVCSALYAEFILKLYDNHLVTLKNKFILLIRACLIKTFVKMEDGMLIDSTDPAQSTLTQNFQAIVSNTQVVLDWKYEMRRQMQEILPGLFLGPYSCSKDLELLQQNAITHIVSIRDSSEKKILRPRFPEHFQYFEIEVSDSPNERLIPHFPQAKAFIDNALYNGGRVFVHCNGGISRSPAFVVAYVMETVKMDYQQAYSYVQNRRFCMNPNEGFKVQLKEYEPIYSARDSINGHQYTPGEMERQAVRRPAPDDDDPNEFELARRAPAFHGETNVQSIMHMSTEL</sequence>
<dbReference type="SMART" id="SM00195">
    <property type="entry name" value="DSPc"/>
    <property type="match status" value="1"/>
</dbReference>
<comment type="caution">
    <text evidence="6">The sequence shown here is derived from an EMBL/GenBank/DDBJ whole genome shotgun (WGS) entry which is preliminary data.</text>
</comment>
<dbReference type="InterPro" id="IPR016130">
    <property type="entry name" value="Tyr_Pase_AS"/>
</dbReference>
<dbReference type="PANTHER" id="PTHR46588">
    <property type="entry name" value="SERINE/THREONINE/TYROSINE-INTERACTING PROTEIN"/>
    <property type="match status" value="1"/>
</dbReference>
<dbReference type="Pfam" id="PF00782">
    <property type="entry name" value="DSPc"/>
    <property type="match status" value="1"/>
</dbReference>
<dbReference type="Proteomes" id="UP000684084">
    <property type="component" value="Unassembled WGS sequence"/>
</dbReference>
<accession>A0A916EK53</accession>
<evidence type="ECO:0000313" key="7">
    <source>
        <dbReference type="Proteomes" id="UP000684084"/>
    </source>
</evidence>
<proteinExistence type="inferred from homology"/>
<keyword evidence="2" id="KW-0378">Hydrolase</keyword>
<organism evidence="6 7">
    <name type="scientific">Rhizophagus irregularis</name>
    <dbReference type="NCBI Taxonomy" id="588596"/>
    <lineage>
        <taxon>Eukaryota</taxon>
        <taxon>Fungi</taxon>
        <taxon>Fungi incertae sedis</taxon>
        <taxon>Mucoromycota</taxon>
        <taxon>Glomeromycotina</taxon>
        <taxon>Glomeromycetes</taxon>
        <taxon>Glomerales</taxon>
        <taxon>Glomeraceae</taxon>
        <taxon>Rhizophagus</taxon>
    </lineage>
</organism>
<evidence type="ECO:0008006" key="8">
    <source>
        <dbReference type="Google" id="ProtNLM"/>
    </source>
</evidence>
<name>A0A916EK53_9GLOM</name>
<dbReference type="InterPro" id="IPR000387">
    <property type="entry name" value="Tyr_Pase_dom"/>
</dbReference>
<dbReference type="GO" id="GO:0062026">
    <property type="term" value="P:negative regulation of SCF-dependent proteasomal ubiquitin-dependent catabolic process"/>
    <property type="evidence" value="ECO:0007669"/>
    <property type="project" value="TreeGrafter"/>
</dbReference>
<feature type="region of interest" description="Disordered" evidence="3">
    <location>
        <begin position="404"/>
        <end position="429"/>
    </location>
</feature>
<evidence type="ECO:0000259" key="5">
    <source>
        <dbReference type="PROSITE" id="PS50056"/>
    </source>
</evidence>
<dbReference type="InterPro" id="IPR052449">
    <property type="entry name" value="STYX-Interacting_Phosphatase"/>
</dbReference>
<keyword evidence="2" id="KW-0904">Protein phosphatase</keyword>
<dbReference type="PANTHER" id="PTHR46588:SF1">
    <property type="entry name" value="SERINE_THREONINE_TYROSINE-INTERACTING PROTEIN"/>
    <property type="match status" value="1"/>
</dbReference>
<dbReference type="GO" id="GO:0005654">
    <property type="term" value="C:nucleoplasm"/>
    <property type="evidence" value="ECO:0007669"/>
    <property type="project" value="TreeGrafter"/>
</dbReference>
<dbReference type="InterPro" id="IPR000340">
    <property type="entry name" value="Dual-sp_phosphatase_cat-dom"/>
</dbReference>
<dbReference type="GO" id="GO:1990444">
    <property type="term" value="F:F-box domain binding"/>
    <property type="evidence" value="ECO:0007669"/>
    <property type="project" value="TreeGrafter"/>
</dbReference>
<dbReference type="GO" id="GO:0005737">
    <property type="term" value="C:cytoplasm"/>
    <property type="evidence" value="ECO:0007669"/>
    <property type="project" value="TreeGrafter"/>
</dbReference>
<dbReference type="InterPro" id="IPR020422">
    <property type="entry name" value="TYR_PHOSPHATASE_DUAL_dom"/>
</dbReference>
<feature type="compositionally biased region" description="Basic and acidic residues" evidence="3">
    <location>
        <begin position="411"/>
        <end position="422"/>
    </location>
</feature>
<evidence type="ECO:0000256" key="2">
    <source>
        <dbReference type="ARBA" id="ARBA00022912"/>
    </source>
</evidence>
<dbReference type="PROSITE" id="PS00383">
    <property type="entry name" value="TYR_PHOSPHATASE_1"/>
    <property type="match status" value="1"/>
</dbReference>